<keyword evidence="6" id="KW-1185">Reference proteome</keyword>
<feature type="compositionally biased region" description="Basic and acidic residues" evidence="4">
    <location>
        <begin position="36"/>
        <end position="51"/>
    </location>
</feature>
<dbReference type="GO" id="GO:0005654">
    <property type="term" value="C:nucleoplasm"/>
    <property type="evidence" value="ECO:0007669"/>
    <property type="project" value="TreeGrafter"/>
</dbReference>
<comment type="caution">
    <text evidence="5">The sequence shown here is derived from an EMBL/GenBank/DDBJ whole genome shotgun (WGS) entry which is preliminary data.</text>
</comment>
<dbReference type="SUPFAM" id="SSF48371">
    <property type="entry name" value="ARM repeat"/>
    <property type="match status" value="1"/>
</dbReference>
<dbReference type="GO" id="GO:0005730">
    <property type="term" value="C:nucleolus"/>
    <property type="evidence" value="ECO:0007669"/>
    <property type="project" value="TreeGrafter"/>
</dbReference>
<feature type="region of interest" description="Disordered" evidence="4">
    <location>
        <begin position="653"/>
        <end position="725"/>
    </location>
</feature>
<dbReference type="GO" id="GO:0030690">
    <property type="term" value="C:Noc1p-Noc2p complex"/>
    <property type="evidence" value="ECO:0007669"/>
    <property type="project" value="TreeGrafter"/>
</dbReference>
<evidence type="ECO:0000313" key="6">
    <source>
        <dbReference type="Proteomes" id="UP000186922"/>
    </source>
</evidence>
<feature type="compositionally biased region" description="Basic residues" evidence="4">
    <location>
        <begin position="59"/>
        <end position="69"/>
    </location>
</feature>
<name>A0A1D1W304_RAMVA</name>
<dbReference type="GO" id="GO:0042393">
    <property type="term" value="F:histone binding"/>
    <property type="evidence" value="ECO:0007669"/>
    <property type="project" value="TreeGrafter"/>
</dbReference>
<feature type="compositionally biased region" description="Acidic residues" evidence="4">
    <location>
        <begin position="138"/>
        <end position="154"/>
    </location>
</feature>
<evidence type="ECO:0000256" key="2">
    <source>
        <dbReference type="ARBA" id="ARBA00005907"/>
    </source>
</evidence>
<feature type="compositionally biased region" description="Acidic residues" evidence="4">
    <location>
        <begin position="74"/>
        <end position="91"/>
    </location>
</feature>
<comment type="subcellular location">
    <subcellularLocation>
        <location evidence="1">Nucleus</location>
    </subcellularLocation>
</comment>
<sequence length="725" mass="82272">MAKNIAVRNPQGRKQMFGPNKPKQRNRGGNAKRLAKLSDSKKDGQRAEKPVQKVLMANPRKKFGRNKRHANPDVSDDDSLPSESDEADSDVDTAPRKSKKQKTSKGDDDDDSDVEQFLNEEEEEGQHVQEITKASDSTSEDDDDEEEPDEEMEAETQTKRVTASMVAEWRKSVQTQPNQANFKVLTRAFVAAVGQITDKQTKMYEYKIEGGPVFNSVVTSCLRCVGPALSKLLRISATARPKEQIAALKRNKKWKSLHVVVRSYLTSLTELAVRLHEVNIVRRVLQHITDLLPYYSCNPKASKELFKHLIQLWSTGNDKLRLPAFMALLKFLKSNTNEWILPAIKKMYVAYVTNSKVTSSTTWPTISFMAASLVEVLSLNPEVTYQQAFVYIRQMAIHVRNATNQKSKETQAKVYNWPFMHCIYLWCKLLGDVHPSPVLSGLIHPLVQVITSTIRVNPVRKYYPMMFHCVRAMNILSAKANVFIPIIPLLLPALRVNDLNKKPKVVSMKPFDSMTMLKFSESQLAESNYTGGVVDQVFELLCDHLRAQSCKVAFPELVVVLTVQLRQLVKTCKVGEICRKFKQLIGVIEEHSAFITARRRQANLKFTDVAAVVEWEKTLESKDSPFLTYYTSWKKAKTKAASNVTAALSGFPRKEDAKLSDEEDQDEELDEADFWADSEVVKDDDEDDKKVTRGTEEEEEDKVMAMGQLSDEEEENDEDDDMKSD</sequence>
<dbReference type="AlphaFoldDB" id="A0A1D1W304"/>
<dbReference type="PANTHER" id="PTHR12687">
    <property type="entry name" value="NUCLEOLAR COMPLEX 2 AND RAD4-RELATED"/>
    <property type="match status" value="1"/>
</dbReference>
<accession>A0A1D1W304</accession>
<dbReference type="GO" id="GO:0003714">
    <property type="term" value="F:transcription corepressor activity"/>
    <property type="evidence" value="ECO:0007669"/>
    <property type="project" value="TreeGrafter"/>
</dbReference>
<proteinExistence type="inferred from homology"/>
<evidence type="ECO:0000313" key="5">
    <source>
        <dbReference type="EMBL" id="GAV07897.1"/>
    </source>
</evidence>
<evidence type="ECO:0000256" key="1">
    <source>
        <dbReference type="ARBA" id="ARBA00004123"/>
    </source>
</evidence>
<gene>
    <name evidence="5" type="primary">RvY_17677-1</name>
    <name evidence="5" type="synonym">RvY_17677.1</name>
    <name evidence="5" type="ORF">RvY_17677</name>
</gene>
<dbReference type="GO" id="GO:0000122">
    <property type="term" value="P:negative regulation of transcription by RNA polymerase II"/>
    <property type="evidence" value="ECO:0007669"/>
    <property type="project" value="TreeGrafter"/>
</dbReference>
<dbReference type="STRING" id="947166.A0A1D1W304"/>
<reference evidence="5 6" key="1">
    <citation type="journal article" date="2016" name="Nat. Commun.">
        <title>Extremotolerant tardigrade genome and improved radiotolerance of human cultured cells by tardigrade-unique protein.</title>
        <authorList>
            <person name="Hashimoto T."/>
            <person name="Horikawa D.D."/>
            <person name="Saito Y."/>
            <person name="Kuwahara H."/>
            <person name="Kozuka-Hata H."/>
            <person name="Shin-I T."/>
            <person name="Minakuchi Y."/>
            <person name="Ohishi K."/>
            <person name="Motoyama A."/>
            <person name="Aizu T."/>
            <person name="Enomoto A."/>
            <person name="Kondo K."/>
            <person name="Tanaka S."/>
            <person name="Hara Y."/>
            <person name="Koshikawa S."/>
            <person name="Sagara H."/>
            <person name="Miura T."/>
            <person name="Yokobori S."/>
            <person name="Miyagawa K."/>
            <person name="Suzuki Y."/>
            <person name="Kubo T."/>
            <person name="Oyama M."/>
            <person name="Kohara Y."/>
            <person name="Fujiyama A."/>
            <person name="Arakawa K."/>
            <person name="Katayama T."/>
            <person name="Toyoda A."/>
            <person name="Kunieda T."/>
        </authorList>
    </citation>
    <scope>NUCLEOTIDE SEQUENCE [LARGE SCALE GENOMIC DNA]</scope>
    <source>
        <strain evidence="5 6">YOKOZUNA-1</strain>
    </source>
</reference>
<feature type="compositionally biased region" description="Acidic residues" evidence="4">
    <location>
        <begin position="107"/>
        <end position="124"/>
    </location>
</feature>
<evidence type="ECO:0000256" key="3">
    <source>
        <dbReference type="ARBA" id="ARBA00023242"/>
    </source>
</evidence>
<dbReference type="Pfam" id="PF03715">
    <property type="entry name" value="Noc2"/>
    <property type="match status" value="1"/>
</dbReference>
<dbReference type="GO" id="GO:0030691">
    <property type="term" value="C:Noc2p-Noc3p complex"/>
    <property type="evidence" value="ECO:0007669"/>
    <property type="project" value="TreeGrafter"/>
</dbReference>
<dbReference type="PANTHER" id="PTHR12687:SF4">
    <property type="entry name" value="NUCLEOLAR COMPLEX PROTEIN 2 HOMOLOG"/>
    <property type="match status" value="1"/>
</dbReference>
<protein>
    <submittedName>
        <fullName evidence="5">Uncharacterized protein</fullName>
    </submittedName>
</protein>
<feature type="compositionally biased region" description="Acidic residues" evidence="4">
    <location>
        <begin position="710"/>
        <end position="725"/>
    </location>
</feature>
<dbReference type="InterPro" id="IPR005343">
    <property type="entry name" value="Noc2"/>
</dbReference>
<organism evidence="5 6">
    <name type="scientific">Ramazzottius varieornatus</name>
    <name type="common">Water bear</name>
    <name type="synonym">Tardigrade</name>
    <dbReference type="NCBI Taxonomy" id="947166"/>
    <lineage>
        <taxon>Eukaryota</taxon>
        <taxon>Metazoa</taxon>
        <taxon>Ecdysozoa</taxon>
        <taxon>Tardigrada</taxon>
        <taxon>Eutardigrada</taxon>
        <taxon>Parachela</taxon>
        <taxon>Hypsibioidea</taxon>
        <taxon>Ramazzottiidae</taxon>
        <taxon>Ramazzottius</taxon>
    </lineage>
</organism>
<dbReference type="Proteomes" id="UP000186922">
    <property type="component" value="Unassembled WGS sequence"/>
</dbReference>
<dbReference type="EMBL" id="BDGG01000016">
    <property type="protein sequence ID" value="GAV07897.1"/>
    <property type="molecule type" value="Genomic_DNA"/>
</dbReference>
<evidence type="ECO:0000256" key="4">
    <source>
        <dbReference type="SAM" id="MobiDB-lite"/>
    </source>
</evidence>
<keyword evidence="3" id="KW-0539">Nucleus</keyword>
<comment type="similarity">
    <text evidence="2">Belongs to the NOC2 family.</text>
</comment>
<dbReference type="InterPro" id="IPR016024">
    <property type="entry name" value="ARM-type_fold"/>
</dbReference>
<feature type="compositionally biased region" description="Acidic residues" evidence="4">
    <location>
        <begin position="661"/>
        <end position="687"/>
    </location>
</feature>
<dbReference type="GO" id="GO:0042273">
    <property type="term" value="P:ribosomal large subunit biogenesis"/>
    <property type="evidence" value="ECO:0007669"/>
    <property type="project" value="TreeGrafter"/>
</dbReference>
<feature type="region of interest" description="Disordered" evidence="4">
    <location>
        <begin position="1"/>
        <end position="162"/>
    </location>
</feature>
<dbReference type="OrthoDB" id="10266662at2759"/>